<keyword evidence="2" id="KW-1185">Reference proteome</keyword>
<evidence type="ECO:0008006" key="3">
    <source>
        <dbReference type="Google" id="ProtNLM"/>
    </source>
</evidence>
<dbReference type="eggNOG" id="ENOG502Z8QN">
    <property type="taxonomic scope" value="Bacteria"/>
</dbReference>
<dbReference type="EMBL" id="AQHY01000025">
    <property type="protein sequence ID" value="EOA54690.1"/>
    <property type="molecule type" value="Genomic_DNA"/>
</dbReference>
<dbReference type="Pfam" id="PF13151">
    <property type="entry name" value="DUF3990"/>
    <property type="match status" value="1"/>
</dbReference>
<dbReference type="AlphaFoldDB" id="U6RDW5"/>
<dbReference type="Proteomes" id="UP000017831">
    <property type="component" value="Unassembled WGS sequence"/>
</dbReference>
<accession>U6RDW5</accession>
<name>U6RDW5_9BACT</name>
<dbReference type="STRING" id="1121098.HMPREF1534_02083"/>
<evidence type="ECO:0000313" key="2">
    <source>
        <dbReference type="Proteomes" id="UP000017831"/>
    </source>
</evidence>
<dbReference type="PATRIC" id="fig|1121098.3.peg.2116"/>
<organism evidence="1 2">
    <name type="scientific">Phocaeicola massiliensis B84634 = Timone 84634 = DSM 17679 = JCM 13223</name>
    <dbReference type="NCBI Taxonomy" id="1121098"/>
    <lineage>
        <taxon>Bacteria</taxon>
        <taxon>Pseudomonadati</taxon>
        <taxon>Bacteroidota</taxon>
        <taxon>Bacteroidia</taxon>
        <taxon>Bacteroidales</taxon>
        <taxon>Bacteroidaceae</taxon>
        <taxon>Phocaeicola</taxon>
    </lineage>
</organism>
<sequence>MILYHASTSVIELPDILHSRDCLDFGRGFYLTIFREQAEKYAERFLRRGNEAYINIYEVCGDLSGFKKKEFTAYNEEWLDYVMKCRQGHQVESFDWISGGIADDKVFNTIDLYFANMISKDEALHRLVYEKPNQQICITSSKLLTENLLFKEAIKLSL</sequence>
<proteinExistence type="predicted"/>
<dbReference type="OrthoDB" id="9813772at2"/>
<comment type="caution">
    <text evidence="1">The sequence shown here is derived from an EMBL/GenBank/DDBJ whole genome shotgun (WGS) entry which is preliminary data.</text>
</comment>
<evidence type="ECO:0000313" key="1">
    <source>
        <dbReference type="EMBL" id="EOA54690.1"/>
    </source>
</evidence>
<dbReference type="HOGENOM" id="CLU_075559_1_0_10"/>
<gene>
    <name evidence="1" type="ORF">HMPREF1534_02083</name>
</gene>
<protein>
    <recommendedName>
        <fullName evidence="3">DUF3990 domain-containing protein</fullName>
    </recommendedName>
</protein>
<dbReference type="InterPro" id="IPR025051">
    <property type="entry name" value="DUF3990"/>
</dbReference>
<dbReference type="GeneID" id="60061969"/>
<reference evidence="1 2" key="1">
    <citation type="submission" date="2013-04" db="EMBL/GenBank/DDBJ databases">
        <title>The Genome Sequence of Bacteroides massiliensis DSM 17679.</title>
        <authorList>
            <consortium name="The Broad Institute Genomics Platform"/>
            <person name="Earl A."/>
            <person name="Ward D."/>
            <person name="Feldgarden M."/>
            <person name="Gevers D."/>
            <person name="Martens E."/>
            <person name="Fenner L."/>
            <person name="Roux V."/>
            <person name="Mallet M.N."/>
            <person name="Raoult D."/>
            <person name="Walker B."/>
            <person name="Young S."/>
            <person name="Zeng Q."/>
            <person name="Gargeya S."/>
            <person name="Fitzgerald M."/>
            <person name="Haas B."/>
            <person name="Abouelleil A."/>
            <person name="Allen A.W."/>
            <person name="Alvarado L."/>
            <person name="Arachchi H.M."/>
            <person name="Berlin A.M."/>
            <person name="Chapman S.B."/>
            <person name="Gainer-Dewar J."/>
            <person name="Goldberg J."/>
            <person name="Griggs A."/>
            <person name="Gujja S."/>
            <person name="Hansen M."/>
            <person name="Howarth C."/>
            <person name="Imamovic A."/>
            <person name="Ireland A."/>
            <person name="Larimer J."/>
            <person name="McCowan C."/>
            <person name="Murphy C."/>
            <person name="Pearson M."/>
            <person name="Poon T.W."/>
            <person name="Priest M."/>
            <person name="Roberts A."/>
            <person name="Saif S."/>
            <person name="Shea T."/>
            <person name="Sisk P."/>
            <person name="Sykes S."/>
            <person name="Wortman J."/>
            <person name="Nusbaum C."/>
            <person name="Birren B."/>
        </authorList>
    </citation>
    <scope>NUCLEOTIDE SEQUENCE [LARGE SCALE GENOMIC DNA]</scope>
    <source>
        <strain evidence="2">B84634 / Timone 84634 / DSM 17679 / JCM 13223</strain>
    </source>
</reference>
<dbReference type="RefSeq" id="WP_005940580.1">
    <property type="nucleotide sequence ID" value="NZ_KB890342.1"/>
</dbReference>